<feature type="coiled-coil region" evidence="1">
    <location>
        <begin position="433"/>
        <end position="509"/>
    </location>
</feature>
<proteinExistence type="predicted"/>
<feature type="compositionally biased region" description="Polar residues" evidence="2">
    <location>
        <begin position="1"/>
        <end position="11"/>
    </location>
</feature>
<dbReference type="EMBL" id="CM003375">
    <property type="protein sequence ID" value="KOM43727.1"/>
    <property type="molecule type" value="Genomic_DNA"/>
</dbReference>
<dbReference type="AlphaFoldDB" id="A0A0L9UMD3"/>
<organism evidence="3 4">
    <name type="scientific">Phaseolus angularis</name>
    <name type="common">Azuki bean</name>
    <name type="synonym">Vigna angularis</name>
    <dbReference type="NCBI Taxonomy" id="3914"/>
    <lineage>
        <taxon>Eukaryota</taxon>
        <taxon>Viridiplantae</taxon>
        <taxon>Streptophyta</taxon>
        <taxon>Embryophyta</taxon>
        <taxon>Tracheophyta</taxon>
        <taxon>Spermatophyta</taxon>
        <taxon>Magnoliopsida</taxon>
        <taxon>eudicotyledons</taxon>
        <taxon>Gunneridae</taxon>
        <taxon>Pentapetalae</taxon>
        <taxon>rosids</taxon>
        <taxon>fabids</taxon>
        <taxon>Fabales</taxon>
        <taxon>Fabaceae</taxon>
        <taxon>Papilionoideae</taxon>
        <taxon>50 kb inversion clade</taxon>
        <taxon>NPAAA clade</taxon>
        <taxon>indigoferoid/millettioid clade</taxon>
        <taxon>Phaseoleae</taxon>
        <taxon>Vigna</taxon>
    </lineage>
</organism>
<reference evidence="4" key="1">
    <citation type="journal article" date="2015" name="Proc. Natl. Acad. Sci. U.S.A.">
        <title>Genome sequencing of adzuki bean (Vigna angularis) provides insight into high starch and low fat accumulation and domestication.</title>
        <authorList>
            <person name="Yang K."/>
            <person name="Tian Z."/>
            <person name="Chen C."/>
            <person name="Luo L."/>
            <person name="Zhao B."/>
            <person name="Wang Z."/>
            <person name="Yu L."/>
            <person name="Li Y."/>
            <person name="Sun Y."/>
            <person name="Li W."/>
            <person name="Chen Y."/>
            <person name="Li Y."/>
            <person name="Zhang Y."/>
            <person name="Ai D."/>
            <person name="Zhao J."/>
            <person name="Shang C."/>
            <person name="Ma Y."/>
            <person name="Wu B."/>
            <person name="Wang M."/>
            <person name="Gao L."/>
            <person name="Sun D."/>
            <person name="Zhang P."/>
            <person name="Guo F."/>
            <person name="Wang W."/>
            <person name="Li Y."/>
            <person name="Wang J."/>
            <person name="Varshney R.K."/>
            <person name="Wang J."/>
            <person name="Ling H.Q."/>
            <person name="Wan P."/>
        </authorList>
    </citation>
    <scope>NUCLEOTIDE SEQUENCE</scope>
    <source>
        <strain evidence="4">cv. Jingnong 6</strain>
    </source>
</reference>
<evidence type="ECO:0000256" key="2">
    <source>
        <dbReference type="SAM" id="MobiDB-lite"/>
    </source>
</evidence>
<feature type="region of interest" description="Disordered" evidence="2">
    <location>
        <begin position="555"/>
        <end position="579"/>
    </location>
</feature>
<feature type="region of interest" description="Disordered" evidence="2">
    <location>
        <begin position="344"/>
        <end position="363"/>
    </location>
</feature>
<gene>
    <name evidence="3" type="ORF">LR48_Vigan05g133200</name>
</gene>
<feature type="compositionally biased region" description="Polar residues" evidence="2">
    <location>
        <begin position="298"/>
        <end position="307"/>
    </location>
</feature>
<feature type="compositionally biased region" description="Low complexity" evidence="2">
    <location>
        <begin position="19"/>
        <end position="37"/>
    </location>
</feature>
<name>A0A0L9UMD3_PHAAN</name>
<sequence>MAIVSVSSSEGSAGRDNDNSSIGDGSSFPSSVLSSVLDKTDREGGRESGSPVIGGERVINGVSLFFLQGGVDIDVERPEPEGCWPVIDGYGWASHKVLPILLIGNTISHAPNVKRCPLPIAPERMGLPASFRGREFRSRYHSHVSIFLHYYQVRPLTKVRWVSLNSIRNCCLFKPYSDSFKNFKKRSFKVIIKDSNRSEFHDEAGVPPFYWTRDPRKLRATLLGIMTPAEVDADKMINTLPRHIPARILVECLGHEDFEQMAFRVMSLSTPRKTSYVPSVKHKGMVSSKEGDPRSADSSHATGSQSRSKVKPIDPTTAQEVAQQILVVELSSAEAVPNILPVKKRKSKEWEKSSSKRSRREGSVPHLILGGRFGPDFTIGDCVDFCMSSSQRAVVEPLSEKDITNVALEFATRGAMLTWYLRKFADRHGAGDRSELLRKLDEANRELRTIVQQLKDAWARSDWIIEEAGRLKVEVRRLGEKEEELQIQNDSLTAELVKANEAISTLNTNVQIEHEEGFTKALRQATFLLEVDPLAVGFDISQDVYDGKMLPVGGSPVGAEGAVDDNGRVDGEPADDDNA</sequence>
<evidence type="ECO:0000256" key="1">
    <source>
        <dbReference type="SAM" id="Coils"/>
    </source>
</evidence>
<dbReference type="Gramene" id="KOM43727">
    <property type="protein sequence ID" value="KOM43727"/>
    <property type="gene ID" value="LR48_Vigan05g133200"/>
</dbReference>
<keyword evidence="1" id="KW-0175">Coiled coil</keyword>
<protein>
    <submittedName>
        <fullName evidence="3">Uncharacterized protein</fullName>
    </submittedName>
</protein>
<feature type="region of interest" description="Disordered" evidence="2">
    <location>
        <begin position="274"/>
        <end position="315"/>
    </location>
</feature>
<evidence type="ECO:0000313" key="3">
    <source>
        <dbReference type="EMBL" id="KOM43727.1"/>
    </source>
</evidence>
<dbReference type="Proteomes" id="UP000053144">
    <property type="component" value="Chromosome 5"/>
</dbReference>
<feature type="region of interest" description="Disordered" evidence="2">
    <location>
        <begin position="1"/>
        <end position="54"/>
    </location>
</feature>
<evidence type="ECO:0000313" key="4">
    <source>
        <dbReference type="Proteomes" id="UP000053144"/>
    </source>
</evidence>
<accession>A0A0L9UMD3</accession>